<dbReference type="EMBL" id="IACI01032441">
    <property type="protein sequence ID" value="LAA23112.1"/>
    <property type="molecule type" value="Transcribed_RNA"/>
</dbReference>
<name>A0A2H6N2K3_9SAUR</name>
<proteinExistence type="predicted"/>
<feature type="compositionally biased region" description="Basic and acidic residues" evidence="1">
    <location>
        <begin position="1"/>
        <end position="21"/>
    </location>
</feature>
<protein>
    <submittedName>
        <fullName evidence="2">Uncharacterized protein</fullName>
    </submittedName>
</protein>
<evidence type="ECO:0000256" key="1">
    <source>
        <dbReference type="SAM" id="MobiDB-lite"/>
    </source>
</evidence>
<reference evidence="2" key="1">
    <citation type="submission" date="2017-07" db="EMBL/GenBank/DDBJ databases">
        <authorList>
            <person name="Mikheyev A."/>
            <person name="Grau M."/>
        </authorList>
    </citation>
    <scope>NUCLEOTIDE SEQUENCE</scope>
    <source>
        <tissue evidence="2">Venom_gland</tissue>
    </source>
</reference>
<accession>A0A2H6N2K3</accession>
<sequence>MQRRKTREDDSLFTEEHDLKEASYGSLQKNPESKIKEYIYETLAFGPEKIVNLSTYESLDSGSEHNSKDANQPKQKNIEDDRYWRLSATSLKVPQVGKWYMNVSSLTLNS</sequence>
<organism evidence="2">
    <name type="scientific">Micrurus carvalhoi</name>
    <dbReference type="NCBI Taxonomy" id="3147026"/>
    <lineage>
        <taxon>Eukaryota</taxon>
        <taxon>Metazoa</taxon>
        <taxon>Chordata</taxon>
        <taxon>Craniata</taxon>
        <taxon>Vertebrata</taxon>
        <taxon>Euteleostomi</taxon>
        <taxon>Lepidosauria</taxon>
        <taxon>Squamata</taxon>
        <taxon>Bifurcata</taxon>
        <taxon>Unidentata</taxon>
        <taxon>Episquamata</taxon>
        <taxon>Toxicofera</taxon>
        <taxon>Serpentes</taxon>
        <taxon>Colubroidea</taxon>
        <taxon>Elapidae</taxon>
        <taxon>Elapinae</taxon>
        <taxon>Micrurus</taxon>
    </lineage>
</organism>
<reference evidence="2" key="2">
    <citation type="submission" date="2017-12" db="EMBL/GenBank/DDBJ databases">
        <title>Coralsnake Venomics: Analyses of Venom Gland Transcriptomes and Proteomes of Six Brazilian Taxa.</title>
        <authorList>
            <person name="Aird S.D."/>
            <person name="Jorge da Silva N."/>
            <person name="Qiu L."/>
            <person name="Villar-Briones A."/>
            <person name="Aparecida-Saddi V."/>
            <person name="Campos-Telles M.P."/>
            <person name="Grau M."/>
            <person name="Mikheyev A.S."/>
        </authorList>
    </citation>
    <scope>NUCLEOTIDE SEQUENCE</scope>
    <source>
        <tissue evidence="2">Venom_gland</tissue>
    </source>
</reference>
<dbReference type="AlphaFoldDB" id="A0A2H6N2K3"/>
<feature type="region of interest" description="Disordered" evidence="1">
    <location>
        <begin position="1"/>
        <end position="27"/>
    </location>
</feature>
<feature type="region of interest" description="Disordered" evidence="1">
    <location>
        <begin position="59"/>
        <end position="81"/>
    </location>
</feature>
<evidence type="ECO:0000313" key="2">
    <source>
        <dbReference type="EMBL" id="LAA23112.1"/>
    </source>
</evidence>